<dbReference type="EMBL" id="QWGR01000010">
    <property type="protein sequence ID" value="RIJ47021.1"/>
    <property type="molecule type" value="Genomic_DNA"/>
</dbReference>
<dbReference type="AlphaFoldDB" id="A0A399SXZ8"/>
<keyword evidence="1" id="KW-0472">Membrane</keyword>
<feature type="transmembrane region" description="Helical" evidence="1">
    <location>
        <begin position="25"/>
        <end position="45"/>
    </location>
</feature>
<evidence type="ECO:0000256" key="1">
    <source>
        <dbReference type="SAM" id="Phobius"/>
    </source>
</evidence>
<name>A0A399SXZ8_9BACT</name>
<proteinExistence type="predicted"/>
<evidence type="ECO:0000313" key="3">
    <source>
        <dbReference type="Proteomes" id="UP000265926"/>
    </source>
</evidence>
<evidence type="ECO:0000313" key="2">
    <source>
        <dbReference type="EMBL" id="RIJ47021.1"/>
    </source>
</evidence>
<comment type="caution">
    <text evidence="2">The sequence shown here is derived from an EMBL/GenBank/DDBJ whole genome shotgun (WGS) entry which is preliminary data.</text>
</comment>
<keyword evidence="1" id="KW-1133">Transmembrane helix</keyword>
<keyword evidence="3" id="KW-1185">Reference proteome</keyword>
<gene>
    <name evidence="2" type="ORF">D1614_16430</name>
</gene>
<feature type="transmembrane region" description="Helical" evidence="1">
    <location>
        <begin position="51"/>
        <end position="71"/>
    </location>
</feature>
<sequence length="86" mass="9805">MVISNVLNNHKKGFKKGMKSNRNRSWTVVIILLCCISAVVFFPMASDNMTVYKGIVFTSIAVVLLLLFFLVKVHIIESDEHRHIID</sequence>
<accession>A0A399SXZ8</accession>
<dbReference type="Proteomes" id="UP000265926">
    <property type="component" value="Unassembled WGS sequence"/>
</dbReference>
<reference evidence="2 3" key="1">
    <citation type="submission" date="2018-08" db="EMBL/GenBank/DDBJ databases">
        <title>Pallidiluteibacterium maritimus gen. nov., sp. nov., isolated from coastal sediment.</title>
        <authorList>
            <person name="Zhou L.Y."/>
        </authorList>
    </citation>
    <scope>NUCLEOTIDE SEQUENCE [LARGE SCALE GENOMIC DNA]</scope>
    <source>
        <strain evidence="2 3">XSD2</strain>
    </source>
</reference>
<organism evidence="2 3">
    <name type="scientific">Maribellus luteus</name>
    <dbReference type="NCBI Taxonomy" id="2305463"/>
    <lineage>
        <taxon>Bacteria</taxon>
        <taxon>Pseudomonadati</taxon>
        <taxon>Bacteroidota</taxon>
        <taxon>Bacteroidia</taxon>
        <taxon>Marinilabiliales</taxon>
        <taxon>Prolixibacteraceae</taxon>
        <taxon>Maribellus</taxon>
    </lineage>
</organism>
<protein>
    <submittedName>
        <fullName evidence="2">Uncharacterized protein</fullName>
    </submittedName>
</protein>
<keyword evidence="1" id="KW-0812">Transmembrane</keyword>